<dbReference type="InterPro" id="IPR052781">
    <property type="entry name" value="Cys_protease_inhibitor_I42"/>
</dbReference>
<feature type="region of interest" description="Disordered" evidence="3">
    <location>
        <begin position="1"/>
        <end position="59"/>
    </location>
</feature>
<dbReference type="InterPro" id="IPR036331">
    <property type="entry name" value="Chagasin-like_sf"/>
</dbReference>
<protein>
    <recommendedName>
        <fullName evidence="4">Proteinase inhibitor I42 chagasin domain-containing protein</fullName>
    </recommendedName>
</protein>
<evidence type="ECO:0000256" key="1">
    <source>
        <dbReference type="ARBA" id="ARBA00022690"/>
    </source>
</evidence>
<keyword evidence="2" id="KW-0789">Thiol protease inhibitor</keyword>
<organism evidence="5 6">
    <name type="scientific">Roseateles chitinivorans</name>
    <dbReference type="NCBI Taxonomy" id="2917965"/>
    <lineage>
        <taxon>Bacteria</taxon>
        <taxon>Pseudomonadati</taxon>
        <taxon>Pseudomonadota</taxon>
        <taxon>Betaproteobacteria</taxon>
        <taxon>Burkholderiales</taxon>
        <taxon>Sphaerotilaceae</taxon>
        <taxon>Roseateles</taxon>
    </lineage>
</organism>
<keyword evidence="1" id="KW-0646">Protease inhibitor</keyword>
<dbReference type="InterPro" id="IPR018990">
    <property type="entry name" value="Prot_inh_I42_chagasin"/>
</dbReference>
<comment type="caution">
    <text evidence="5">The sequence shown here is derived from an EMBL/GenBank/DDBJ whole genome shotgun (WGS) entry which is preliminary data.</text>
</comment>
<dbReference type="Pfam" id="PF09394">
    <property type="entry name" value="Inhibitor_I42"/>
    <property type="match status" value="1"/>
</dbReference>
<gene>
    <name evidence="5" type="ORF">CS062_21275</name>
</gene>
<evidence type="ECO:0000313" key="5">
    <source>
        <dbReference type="EMBL" id="PIM51166.1"/>
    </source>
</evidence>
<keyword evidence="6" id="KW-1185">Reference proteome</keyword>
<dbReference type="PANTHER" id="PTHR36530:SF1">
    <property type="entry name" value="AMOEBIASIN-1"/>
    <property type="match status" value="1"/>
</dbReference>
<accession>A0A2G9C419</accession>
<evidence type="ECO:0000256" key="2">
    <source>
        <dbReference type="ARBA" id="ARBA00022704"/>
    </source>
</evidence>
<dbReference type="SUPFAM" id="SSF141066">
    <property type="entry name" value="ICP-like"/>
    <property type="match status" value="1"/>
</dbReference>
<feature type="domain" description="Proteinase inhibitor I42 chagasin" evidence="4">
    <location>
        <begin position="83"/>
        <end position="167"/>
    </location>
</feature>
<dbReference type="PANTHER" id="PTHR36530">
    <property type="entry name" value="INHIBITOR OF CYSTEINE PEPTIDASE"/>
    <property type="match status" value="1"/>
</dbReference>
<dbReference type="EMBL" id="PEOG01000077">
    <property type="protein sequence ID" value="PIM51166.1"/>
    <property type="molecule type" value="Genomic_DNA"/>
</dbReference>
<dbReference type="GO" id="GO:0004869">
    <property type="term" value="F:cysteine-type endopeptidase inhibitor activity"/>
    <property type="evidence" value="ECO:0007669"/>
    <property type="project" value="UniProtKB-KW"/>
</dbReference>
<evidence type="ECO:0000256" key="3">
    <source>
        <dbReference type="SAM" id="MobiDB-lite"/>
    </source>
</evidence>
<proteinExistence type="predicted"/>
<dbReference type="Proteomes" id="UP000231501">
    <property type="component" value="Unassembled WGS sequence"/>
</dbReference>
<sequence>MPAACSRFPRAPSRSTTGSSAGQAEQSGRIAPKAGPLTASAPGVVQGRRPLSWPQLRTGRGPWKGAEMVAVLSLTDNGRTIDLRVGHTVMLRLPENPSTGYGWAVDGDLRLVELGERSHVASSMTVGSGGESQWAIKATAPGTTTLRLKHWREWEGDRSVTERYEVTLVISP</sequence>
<reference evidence="5 6" key="1">
    <citation type="submission" date="2017-11" db="EMBL/GenBank/DDBJ databases">
        <title>Draft genome sequence of Mitsuaria sp. HWN-4.</title>
        <authorList>
            <person name="Gundlapally S.R."/>
        </authorList>
    </citation>
    <scope>NUCLEOTIDE SEQUENCE [LARGE SCALE GENOMIC DNA]</scope>
    <source>
        <strain evidence="5 6">HWN-4</strain>
    </source>
</reference>
<evidence type="ECO:0000313" key="6">
    <source>
        <dbReference type="Proteomes" id="UP000231501"/>
    </source>
</evidence>
<dbReference type="AlphaFoldDB" id="A0A2G9C419"/>
<dbReference type="Gene3D" id="2.60.40.2020">
    <property type="match status" value="1"/>
</dbReference>
<feature type="compositionally biased region" description="Polar residues" evidence="3">
    <location>
        <begin position="13"/>
        <end position="26"/>
    </location>
</feature>
<name>A0A2G9C419_9BURK</name>
<evidence type="ECO:0000259" key="4">
    <source>
        <dbReference type="Pfam" id="PF09394"/>
    </source>
</evidence>